<accession>A0ACD5AG60</accession>
<gene>
    <name evidence="1" type="ORF">V2W30_24540</name>
</gene>
<evidence type="ECO:0000313" key="2">
    <source>
        <dbReference type="Proteomes" id="UP001432251"/>
    </source>
</evidence>
<keyword evidence="2" id="KW-1185">Reference proteome</keyword>
<reference evidence="1" key="1">
    <citation type="journal article" date="2025" name="Int. J. Syst. Evol. Microbiol.">
        <title>Streptomyces citrinus sp. nov., with yellow diffusible pigment.</title>
        <authorList>
            <person name="He Y."/>
            <person name="Yang E."/>
            <person name="Xu J."/>
            <person name="Sun Y."/>
            <person name="Sun L."/>
        </authorList>
    </citation>
    <scope>NUCLEOTIDE SEQUENCE</scope>
    <source>
        <strain evidence="1">Q6</strain>
    </source>
</reference>
<organism evidence="1 2">
    <name type="scientific">Streptomyces citrinus</name>
    <dbReference type="NCBI Taxonomy" id="3118173"/>
    <lineage>
        <taxon>Bacteria</taxon>
        <taxon>Bacillati</taxon>
        <taxon>Actinomycetota</taxon>
        <taxon>Actinomycetes</taxon>
        <taxon>Kitasatosporales</taxon>
        <taxon>Streptomycetaceae</taxon>
        <taxon>Streptomyces</taxon>
    </lineage>
</organism>
<sequence>MRRPVITGVFVVALAAGGAAFRPVEPASEIRALAQPATSTRPVDDTSSPEAAEQARGEDLLRRAGVLLRDAYSVRMAADVRQGDKHVRSDIGVDHHGNCSGTIDDGDGVAARVVYLKGGADTDGDGAGDGEDEAYVKYGDAALAVLETRAEAKGAEAGARMRAFTGLARGKYVKAPSGPKGAQIIGRQCGVGRTLATTMIGGAAGTRALPDVRRDGELLTPLALPTRGGGGTAYVGAESDMRLHSMNGTTGGMRITITFSDYDKPFDVHTPDPAQVVEFPTDGGSVFEV</sequence>
<dbReference type="Proteomes" id="UP001432251">
    <property type="component" value="Chromosome"/>
</dbReference>
<proteinExistence type="predicted"/>
<protein>
    <submittedName>
        <fullName evidence="1">Uncharacterized protein</fullName>
    </submittedName>
</protein>
<dbReference type="EMBL" id="CP146022">
    <property type="protein sequence ID" value="WWQ66181.1"/>
    <property type="molecule type" value="Genomic_DNA"/>
</dbReference>
<name>A0ACD5AG60_9ACTN</name>
<evidence type="ECO:0000313" key="1">
    <source>
        <dbReference type="EMBL" id="WWQ66181.1"/>
    </source>
</evidence>